<dbReference type="GO" id="GO:0016887">
    <property type="term" value="F:ATP hydrolysis activity"/>
    <property type="evidence" value="ECO:0007669"/>
    <property type="project" value="RHEA"/>
</dbReference>
<dbReference type="GO" id="GO:0009378">
    <property type="term" value="F:four-way junction helicase activity"/>
    <property type="evidence" value="ECO:0007669"/>
    <property type="project" value="TreeGrafter"/>
</dbReference>
<dbReference type="PANTHER" id="PTHR14025">
    <property type="entry name" value="FANCONI ANEMIA GROUP M FANCM FAMILY MEMBER"/>
    <property type="match status" value="1"/>
</dbReference>
<feature type="compositionally biased region" description="Basic residues" evidence="10">
    <location>
        <begin position="846"/>
        <end position="856"/>
    </location>
</feature>
<dbReference type="SUPFAM" id="SSF52540">
    <property type="entry name" value="P-loop containing nucleoside triphosphate hydrolases"/>
    <property type="match status" value="1"/>
</dbReference>
<keyword evidence="4" id="KW-0378">Hydrolase</keyword>
<feature type="compositionally biased region" description="Acidic residues" evidence="10">
    <location>
        <begin position="809"/>
        <end position="823"/>
    </location>
</feature>
<dbReference type="SMART" id="SM00490">
    <property type="entry name" value="HELICc"/>
    <property type="match status" value="1"/>
</dbReference>
<sequence length="1283" mass="142751">MDSDDYFSDFDIEALGEVDAIEAAALQPGPSSAPPTASAPPPKPSVFNGDSDFDDITFDIDASDLEKLDEVIEVQYQSQAVAPRTIARTNSRNTVQTTLFGGRVASQASTNQSPASGSRQVHRTGSAHHTPLFGSKPKQTKTWDHTEFAKTGLKRSGSKAKGKGKEKEDMEDVHEDEEEDFEFEEFPAPFMPIEPPPPMKLQLDPKETDTWVYPLNHPKRDYQYNIARTCFFDNTLVCLPTGLGKTFIAGVVMLNFYRWFPEGKIVFVAPTKPLVAQQIDACHHTCGIPGNEAVELTGGVPKPARSRAWYQKRVFYMTPQTLVNDLVHELCDARDIVLLVVDEAHRGTGDYAYAQVIRFMMSKNPHFRVLALSATPGGKPEVVQSVIDALHISRIEARDENSLDIKPYLHQKQTKQHIVSMSPGIVKIKDLLVDVMKPILASVQQFMGAHVDLERMNPFRAQATMAQLAPHQKWAYGPLSKLGALARAMGYLIEGTVGMCYSYLQEISSSDQEPGLNQSKAKQLSKNPEFQALMREMEKQRSNGSFALHPKLDLLKNLLIQHLGQRLPEDEGEQSSETKVMVFVSFREAVEEVVSVLNLEQPLIRATRFIGQGTDKKGGKGMTQKEQLNVIQQFKKDVFNVLVATSIGEEGLDIGEVDLIICYDAQKSSIRMLQRIGRTGRKRDGYVHVLLAEYREELNFEKAKNSHKDVLKSIWKGVDYELYGDVKRLLPENAKPTCIEKVMDIQPYDRGLAEAAAAKAPRSPTRGKKRKRNDDVRRNMPEGVAGGFQSVADMMKKKSRKKLKPMTESDIEAAGEDDEDDLALEAGFSAPSLRRANTDVPEGSKKSAKKTLRKTKTATEKVKKPPRKPRSKKATAPPTSQELKTLGEDDDDDRDIERGLYTGKSPSPEGIPIAGQLQQQERRTSISPTASQDSLRFSPPRASPLVLRKHETQSPSFQDADASMWDDDGPEQASTTAASMAWLVDDDDDPDIEILSSSPIVHHRKPAVSVSFDNSVEFVDDYQPPRASTSRSQNRAWGNTQTTLNNADDAFMLDLCSSSSPQRPDPHEQQDDFEAPESSYPLVRPGKRKLAVIPHFSSPQVDSSPAVLRRLVRRRSSSPAAPEDDSILDSPEVQSRPRGYRRRPATRIHRGEYLVGEAMHSGDEVSEGSSNGEEDFENSSDREFVTELSPTQAQPDYSQSRIYRESLMTQAPRRYGSDDEGTGPTFHRGAVKRGAFGVRGPGVPQRQQRYAAGSSSPPLPNSEMDEYEMDSFVVPDDEFTQAY</sequence>
<keyword evidence="5" id="KW-0347">Helicase</keyword>
<dbReference type="Pfam" id="PF00270">
    <property type="entry name" value="DEAD"/>
    <property type="match status" value="1"/>
</dbReference>
<evidence type="ECO:0000259" key="12">
    <source>
        <dbReference type="PROSITE" id="PS51194"/>
    </source>
</evidence>
<dbReference type="Pfam" id="PF00271">
    <property type="entry name" value="Helicase_C"/>
    <property type="match status" value="1"/>
</dbReference>
<accession>A0A5C3QYK6</accession>
<dbReference type="CDD" id="cd12091">
    <property type="entry name" value="FANCM_ID"/>
    <property type="match status" value="1"/>
</dbReference>
<dbReference type="PROSITE" id="PS51192">
    <property type="entry name" value="HELICASE_ATP_BIND_1"/>
    <property type="match status" value="1"/>
</dbReference>
<evidence type="ECO:0000259" key="11">
    <source>
        <dbReference type="PROSITE" id="PS51192"/>
    </source>
</evidence>
<dbReference type="InterPro" id="IPR039686">
    <property type="entry name" value="FANCM/Mph1-like_ID"/>
</dbReference>
<evidence type="ECO:0000256" key="8">
    <source>
        <dbReference type="ARBA" id="ARBA00047995"/>
    </source>
</evidence>
<keyword evidence="6" id="KW-0067">ATP-binding</keyword>
<dbReference type="GO" id="GO:0005524">
    <property type="term" value="F:ATP binding"/>
    <property type="evidence" value="ECO:0007669"/>
    <property type="project" value="UniProtKB-UniRule"/>
</dbReference>
<dbReference type="SMART" id="SM00487">
    <property type="entry name" value="DEXDc"/>
    <property type="match status" value="1"/>
</dbReference>
<dbReference type="PROSITE" id="PS51194">
    <property type="entry name" value="HELICASE_CTER"/>
    <property type="match status" value="1"/>
</dbReference>
<keyword evidence="14" id="KW-1185">Reference proteome</keyword>
<feature type="region of interest" description="Disordered" evidence="10">
    <location>
        <begin position="754"/>
        <end position="977"/>
    </location>
</feature>
<protein>
    <recommendedName>
        <fullName evidence="9">ATP-dependent DNA helicase</fullName>
        <ecNumber evidence="9">3.6.4.12</ecNumber>
    </recommendedName>
</protein>
<dbReference type="CDD" id="cd18033">
    <property type="entry name" value="DEXDc_FANCM"/>
    <property type="match status" value="1"/>
</dbReference>
<dbReference type="InterPro" id="IPR001650">
    <property type="entry name" value="Helicase_C-like"/>
</dbReference>
<dbReference type="STRING" id="1884261.A0A5C3QYK6"/>
<dbReference type="InterPro" id="IPR011545">
    <property type="entry name" value="DEAD/DEAH_box_helicase_dom"/>
</dbReference>
<organism evidence="13 14">
    <name type="scientific">Pterulicium gracile</name>
    <dbReference type="NCBI Taxonomy" id="1884261"/>
    <lineage>
        <taxon>Eukaryota</taxon>
        <taxon>Fungi</taxon>
        <taxon>Dikarya</taxon>
        <taxon>Basidiomycota</taxon>
        <taxon>Agaricomycotina</taxon>
        <taxon>Agaricomycetes</taxon>
        <taxon>Agaricomycetidae</taxon>
        <taxon>Agaricales</taxon>
        <taxon>Pleurotineae</taxon>
        <taxon>Pterulaceae</taxon>
        <taxon>Pterulicium</taxon>
    </lineage>
</organism>
<feature type="compositionally biased region" description="Basic residues" evidence="10">
    <location>
        <begin position="1138"/>
        <end position="1148"/>
    </location>
</feature>
<evidence type="ECO:0000256" key="2">
    <source>
        <dbReference type="ARBA" id="ARBA00009889"/>
    </source>
</evidence>
<evidence type="ECO:0000313" key="14">
    <source>
        <dbReference type="Proteomes" id="UP000305067"/>
    </source>
</evidence>
<name>A0A5C3QYK6_9AGAR</name>
<dbReference type="GO" id="GO:0043138">
    <property type="term" value="F:3'-5' DNA helicase activity"/>
    <property type="evidence" value="ECO:0007669"/>
    <property type="project" value="InterPro"/>
</dbReference>
<feature type="compositionally biased region" description="Pro residues" evidence="10">
    <location>
        <begin position="31"/>
        <end position="44"/>
    </location>
</feature>
<evidence type="ECO:0000313" key="13">
    <source>
        <dbReference type="EMBL" id="TFL06437.1"/>
    </source>
</evidence>
<dbReference type="GO" id="GO:0000400">
    <property type="term" value="F:four-way junction DNA binding"/>
    <property type="evidence" value="ECO:0007669"/>
    <property type="project" value="TreeGrafter"/>
</dbReference>
<evidence type="ECO:0000256" key="1">
    <source>
        <dbReference type="ARBA" id="ARBA00004123"/>
    </source>
</evidence>
<evidence type="ECO:0000256" key="9">
    <source>
        <dbReference type="RuleBase" id="RU367027"/>
    </source>
</evidence>
<comment type="catalytic activity">
    <reaction evidence="8 9">
        <text>ATP + H2O = ADP + phosphate + H(+)</text>
        <dbReference type="Rhea" id="RHEA:13065"/>
        <dbReference type="ChEBI" id="CHEBI:15377"/>
        <dbReference type="ChEBI" id="CHEBI:15378"/>
        <dbReference type="ChEBI" id="CHEBI:30616"/>
        <dbReference type="ChEBI" id="CHEBI:43474"/>
        <dbReference type="ChEBI" id="CHEBI:456216"/>
        <dbReference type="EC" id="3.6.4.12"/>
    </reaction>
</comment>
<feature type="domain" description="Helicase ATP-binding" evidence="11">
    <location>
        <begin position="226"/>
        <end position="394"/>
    </location>
</feature>
<comment type="function">
    <text evidence="9">ATP-dependent DNA helicase involved in DNA damage repair by homologous recombination and in genome maintenance. Capable of unwinding D-loops. Plays a role in limiting crossover recombinants during mitotic DNA double-strand break (DSB) repair. Component of a FANCM-MHF complex which promotes gene conversion at blocked replication forks, probably by reversal of the stalled fork.</text>
</comment>
<proteinExistence type="inferred from homology"/>
<feature type="region of interest" description="Disordered" evidence="10">
    <location>
        <begin position="1113"/>
        <end position="1265"/>
    </location>
</feature>
<dbReference type="EC" id="3.6.4.12" evidence="9"/>
<dbReference type="PANTHER" id="PTHR14025:SF20">
    <property type="entry name" value="FANCONI ANEMIA GROUP M PROTEIN"/>
    <property type="match status" value="1"/>
</dbReference>
<reference evidence="13 14" key="1">
    <citation type="journal article" date="2019" name="Nat. Ecol. Evol.">
        <title>Megaphylogeny resolves global patterns of mushroom evolution.</title>
        <authorList>
            <person name="Varga T."/>
            <person name="Krizsan K."/>
            <person name="Foldi C."/>
            <person name="Dima B."/>
            <person name="Sanchez-Garcia M."/>
            <person name="Sanchez-Ramirez S."/>
            <person name="Szollosi G.J."/>
            <person name="Szarkandi J.G."/>
            <person name="Papp V."/>
            <person name="Albert L."/>
            <person name="Andreopoulos W."/>
            <person name="Angelini C."/>
            <person name="Antonin V."/>
            <person name="Barry K.W."/>
            <person name="Bougher N.L."/>
            <person name="Buchanan P."/>
            <person name="Buyck B."/>
            <person name="Bense V."/>
            <person name="Catcheside P."/>
            <person name="Chovatia M."/>
            <person name="Cooper J."/>
            <person name="Damon W."/>
            <person name="Desjardin D."/>
            <person name="Finy P."/>
            <person name="Geml J."/>
            <person name="Haridas S."/>
            <person name="Hughes K."/>
            <person name="Justo A."/>
            <person name="Karasinski D."/>
            <person name="Kautmanova I."/>
            <person name="Kiss B."/>
            <person name="Kocsube S."/>
            <person name="Kotiranta H."/>
            <person name="LaButti K.M."/>
            <person name="Lechner B.E."/>
            <person name="Liimatainen K."/>
            <person name="Lipzen A."/>
            <person name="Lukacs Z."/>
            <person name="Mihaltcheva S."/>
            <person name="Morgado L.N."/>
            <person name="Niskanen T."/>
            <person name="Noordeloos M.E."/>
            <person name="Ohm R.A."/>
            <person name="Ortiz-Santana B."/>
            <person name="Ovrebo C."/>
            <person name="Racz N."/>
            <person name="Riley R."/>
            <person name="Savchenko A."/>
            <person name="Shiryaev A."/>
            <person name="Soop K."/>
            <person name="Spirin V."/>
            <person name="Szebenyi C."/>
            <person name="Tomsovsky M."/>
            <person name="Tulloss R.E."/>
            <person name="Uehling J."/>
            <person name="Grigoriev I.V."/>
            <person name="Vagvolgyi C."/>
            <person name="Papp T."/>
            <person name="Martin F.M."/>
            <person name="Miettinen O."/>
            <person name="Hibbett D.S."/>
            <person name="Nagy L.G."/>
        </authorList>
    </citation>
    <scope>NUCLEOTIDE SEQUENCE [LARGE SCALE GENOMIC DNA]</scope>
    <source>
        <strain evidence="13 14">CBS 309.79</strain>
    </source>
</reference>
<dbReference type="FunFam" id="3.40.50.300:FF:000861">
    <property type="entry name" value="Fanconi anemia, complementation group M"/>
    <property type="match status" value="1"/>
</dbReference>
<dbReference type="CDD" id="cd18801">
    <property type="entry name" value="SF2_C_FANCM_Hef"/>
    <property type="match status" value="1"/>
</dbReference>
<evidence type="ECO:0000256" key="3">
    <source>
        <dbReference type="ARBA" id="ARBA00022741"/>
    </source>
</evidence>
<feature type="compositionally biased region" description="Polar residues" evidence="10">
    <location>
        <begin position="106"/>
        <end position="119"/>
    </location>
</feature>
<comment type="similarity">
    <text evidence="2 9">Belongs to the DEAD box helicase family. DEAH subfamily. FANCM sub-subfamily.</text>
</comment>
<dbReference type="EMBL" id="ML178815">
    <property type="protein sequence ID" value="TFL06437.1"/>
    <property type="molecule type" value="Genomic_DNA"/>
</dbReference>
<comment type="subcellular location">
    <subcellularLocation>
        <location evidence="1 9">Nucleus</location>
    </subcellularLocation>
</comment>
<feature type="domain" description="Helicase C-terminal" evidence="12">
    <location>
        <begin position="559"/>
        <end position="730"/>
    </location>
</feature>
<feature type="compositionally biased region" description="Polar residues" evidence="10">
    <location>
        <begin position="1245"/>
        <end position="1256"/>
    </location>
</feature>
<keyword evidence="3" id="KW-0547">Nucleotide-binding</keyword>
<dbReference type="InterPro" id="IPR044749">
    <property type="entry name" value="FANCM_DEXDc"/>
</dbReference>
<comment type="subunit">
    <text evidence="9">Interacts with the MHF histone-fold complex to form the FANCM-MHF complex.</text>
</comment>
<dbReference type="Proteomes" id="UP000305067">
    <property type="component" value="Unassembled WGS sequence"/>
</dbReference>
<dbReference type="GO" id="GO:0005634">
    <property type="term" value="C:nucleus"/>
    <property type="evidence" value="ECO:0007669"/>
    <property type="project" value="UniProtKB-SubCell"/>
</dbReference>
<evidence type="ECO:0000256" key="10">
    <source>
        <dbReference type="SAM" id="MobiDB-lite"/>
    </source>
</evidence>
<dbReference type="GO" id="GO:0045003">
    <property type="term" value="P:double-strand break repair via synthesis-dependent strand annealing"/>
    <property type="evidence" value="ECO:0007669"/>
    <property type="project" value="TreeGrafter"/>
</dbReference>
<feature type="region of interest" description="Disordered" evidence="10">
    <location>
        <begin position="1055"/>
        <end position="1086"/>
    </location>
</feature>
<dbReference type="GO" id="GO:0036297">
    <property type="term" value="P:interstrand cross-link repair"/>
    <property type="evidence" value="ECO:0007669"/>
    <property type="project" value="TreeGrafter"/>
</dbReference>
<evidence type="ECO:0000256" key="7">
    <source>
        <dbReference type="ARBA" id="ARBA00023242"/>
    </source>
</evidence>
<dbReference type="InterPro" id="IPR027417">
    <property type="entry name" value="P-loop_NTPase"/>
</dbReference>
<dbReference type="InterPro" id="IPR014001">
    <property type="entry name" value="Helicase_ATP-bd"/>
</dbReference>
<evidence type="ECO:0000256" key="6">
    <source>
        <dbReference type="ARBA" id="ARBA00022840"/>
    </source>
</evidence>
<gene>
    <name evidence="13" type="ORF">BDV98DRAFT_559405</name>
</gene>
<feature type="compositionally biased region" description="Polar residues" evidence="10">
    <location>
        <begin position="925"/>
        <end position="935"/>
    </location>
</feature>
<feature type="region of interest" description="Disordered" evidence="10">
    <location>
        <begin position="25"/>
        <end position="54"/>
    </location>
</feature>
<dbReference type="Gene3D" id="3.40.50.300">
    <property type="entry name" value="P-loop containing nucleotide triphosphate hydrolases"/>
    <property type="match status" value="2"/>
</dbReference>
<evidence type="ECO:0000256" key="4">
    <source>
        <dbReference type="ARBA" id="ARBA00022801"/>
    </source>
</evidence>
<feature type="region of interest" description="Disordered" evidence="10">
    <location>
        <begin position="102"/>
        <end position="173"/>
    </location>
</feature>
<evidence type="ECO:0000256" key="5">
    <source>
        <dbReference type="ARBA" id="ARBA00022806"/>
    </source>
</evidence>
<dbReference type="OrthoDB" id="164902at2759"/>
<feature type="compositionally biased region" description="Polar residues" evidence="10">
    <location>
        <begin position="1188"/>
        <end position="1201"/>
    </location>
</feature>
<feature type="compositionally biased region" description="Basic residues" evidence="10">
    <location>
        <begin position="864"/>
        <end position="873"/>
    </location>
</feature>
<keyword evidence="7" id="KW-0539">Nucleus</keyword>
<feature type="compositionally biased region" description="Basic residues" evidence="10">
    <location>
        <begin position="152"/>
        <end position="162"/>
    </location>
</feature>